<gene>
    <name evidence="2" type="ORF">GJB61_27745</name>
</gene>
<evidence type="ECO:0000313" key="3">
    <source>
        <dbReference type="Proteomes" id="UP000463051"/>
    </source>
</evidence>
<feature type="transmembrane region" description="Helical" evidence="1">
    <location>
        <begin position="102"/>
        <end position="120"/>
    </location>
</feature>
<dbReference type="RefSeq" id="WP_154122252.1">
    <property type="nucleotide sequence ID" value="NZ_WJXB01000016.1"/>
</dbReference>
<evidence type="ECO:0000313" key="2">
    <source>
        <dbReference type="EMBL" id="MRN56746.1"/>
    </source>
</evidence>
<keyword evidence="1" id="KW-0472">Membrane</keyword>
<protein>
    <submittedName>
        <fullName evidence="2">Uncharacterized protein</fullName>
    </submittedName>
</protein>
<evidence type="ECO:0000256" key="1">
    <source>
        <dbReference type="SAM" id="Phobius"/>
    </source>
</evidence>
<keyword evidence="3" id="KW-1185">Reference proteome</keyword>
<dbReference type="AlphaFoldDB" id="A0A7X2HB47"/>
<reference evidence="2 3" key="1">
    <citation type="submission" date="2019-11" db="EMBL/GenBank/DDBJ databases">
        <title>Paenibacillus monticola sp. nov., a novel PGPR strain isolated from mountain sample in China.</title>
        <authorList>
            <person name="Zhao Q."/>
            <person name="Li H.-P."/>
            <person name="Zhang J.-L."/>
        </authorList>
    </citation>
    <scope>NUCLEOTIDE SEQUENCE [LARGE SCALE GENOMIC DNA]</scope>
    <source>
        <strain evidence="2 3">LC-T2</strain>
    </source>
</reference>
<organism evidence="2 3">
    <name type="scientific">Paenibacillus monticola</name>
    <dbReference type="NCBI Taxonomy" id="2666075"/>
    <lineage>
        <taxon>Bacteria</taxon>
        <taxon>Bacillati</taxon>
        <taxon>Bacillota</taxon>
        <taxon>Bacilli</taxon>
        <taxon>Bacillales</taxon>
        <taxon>Paenibacillaceae</taxon>
        <taxon>Paenibacillus</taxon>
    </lineage>
</organism>
<name>A0A7X2HB47_9BACL</name>
<keyword evidence="1" id="KW-0812">Transmembrane</keyword>
<accession>A0A7X2HB47</accession>
<comment type="caution">
    <text evidence="2">The sequence shown here is derived from an EMBL/GenBank/DDBJ whole genome shotgun (WGS) entry which is preliminary data.</text>
</comment>
<feature type="transmembrane region" description="Helical" evidence="1">
    <location>
        <begin position="71"/>
        <end position="90"/>
    </location>
</feature>
<proteinExistence type="predicted"/>
<dbReference type="EMBL" id="WJXB01000016">
    <property type="protein sequence ID" value="MRN56746.1"/>
    <property type="molecule type" value="Genomic_DNA"/>
</dbReference>
<keyword evidence="1" id="KW-1133">Transmembrane helix</keyword>
<feature type="transmembrane region" description="Helical" evidence="1">
    <location>
        <begin position="32"/>
        <end position="50"/>
    </location>
</feature>
<dbReference type="Proteomes" id="UP000463051">
    <property type="component" value="Unassembled WGS sequence"/>
</dbReference>
<sequence length="145" mass="15906">MKVTTNFTKLMGFAFILLSVLRLTPIISVNGKLLLCFGIAALLLILSDLFEFIIEGFVKNKGFHWEKALEILHYISLACAAIAIIVLPNLKIGISVKEVNAWSDTVTLAGLGIAITLIGLKHERMQKRLLSSKLKNKGEGTNQNA</sequence>